<organism evidence="1">
    <name type="scientific">Siphoviridae sp. ctAvK3</name>
    <dbReference type="NCBI Taxonomy" id="2826184"/>
    <lineage>
        <taxon>Viruses</taxon>
        <taxon>Duplodnaviria</taxon>
        <taxon>Heunggongvirae</taxon>
        <taxon>Uroviricota</taxon>
        <taxon>Caudoviricetes</taxon>
    </lineage>
</organism>
<evidence type="ECO:0000313" key="1">
    <source>
        <dbReference type="EMBL" id="DAD81958.1"/>
    </source>
</evidence>
<dbReference type="EMBL" id="BK014910">
    <property type="protein sequence ID" value="DAD81958.1"/>
    <property type="molecule type" value="Genomic_DNA"/>
</dbReference>
<protein>
    <submittedName>
        <fullName evidence="1">Uncharacterized protein</fullName>
    </submittedName>
</protein>
<sequence>MTQQQRYMQHCSSDVSLHPYCNLITAQSYHMSSGQERHKKSAVMYGAICDHISKDKNSRVTVTACATIHGQTLLRTARAYSMAG</sequence>
<proteinExistence type="predicted"/>
<accession>A0A8S5MIB4</accession>
<reference evidence="1" key="1">
    <citation type="journal article" date="2021" name="Proc. Natl. Acad. Sci. U.S.A.">
        <title>A Catalog of Tens of Thousands of Viruses from Human Metagenomes Reveals Hidden Associations with Chronic Diseases.</title>
        <authorList>
            <person name="Tisza M.J."/>
            <person name="Buck C.B."/>
        </authorList>
    </citation>
    <scope>NUCLEOTIDE SEQUENCE</scope>
    <source>
        <strain evidence="1">CtAvK3</strain>
    </source>
</reference>
<name>A0A8S5MIB4_9CAUD</name>